<protein>
    <submittedName>
        <fullName evidence="3">Uncharacterized protein</fullName>
    </submittedName>
</protein>
<accession>A0A059XY62</accession>
<keyword evidence="4" id="KW-1185">Reference proteome</keyword>
<reference evidence="3 4" key="2">
    <citation type="journal article" date="2015" name="Biomed. Res. Int.">
        <title>Effects of Arsenite Resistance on the Growth and Functional Gene Expression of Leptospirillum ferriphilum and Acidithiobacillus thiooxidans in Pure Culture and Coculture.</title>
        <authorList>
            <person name="Jiang H."/>
            <person name="Liang Y."/>
            <person name="Yin H."/>
            <person name="Xiao Y."/>
            <person name="Guo X."/>
            <person name="Xu Y."/>
            <person name="Hu Q."/>
            <person name="Liu H."/>
            <person name="Liu X."/>
        </authorList>
    </citation>
    <scope>NUCLEOTIDE SEQUENCE [LARGE SCALE GENOMIC DNA]</scope>
    <source>
        <strain evidence="3 4">YSK</strain>
    </source>
</reference>
<keyword evidence="2" id="KW-0812">Transmembrane</keyword>
<dbReference type="KEGG" id="lfp:Y981_08330"/>
<sequence>MLPACRPISRWSRRWVEGSRGHVPPGQGSGLLKNERSDSLSSSCDGVHGHFFRLVGKWGQGGEEMDKKTAGYRAFATRIVTRGAFTAEQTHLRVRHTVERALLVTVVAIAFFLFAHH</sequence>
<feature type="transmembrane region" description="Helical" evidence="2">
    <location>
        <begin position="98"/>
        <end position="115"/>
    </location>
</feature>
<name>A0A059XY62_9BACT</name>
<dbReference type="AlphaFoldDB" id="A0A059XY62"/>
<evidence type="ECO:0000313" key="3">
    <source>
        <dbReference type="EMBL" id="AIA31813.1"/>
    </source>
</evidence>
<dbReference type="HOGENOM" id="CLU_2081889_0_0_0"/>
<feature type="region of interest" description="Disordered" evidence="1">
    <location>
        <begin position="18"/>
        <end position="43"/>
    </location>
</feature>
<evidence type="ECO:0000256" key="1">
    <source>
        <dbReference type="SAM" id="MobiDB-lite"/>
    </source>
</evidence>
<gene>
    <name evidence="3" type="ORF">Y981_08330</name>
</gene>
<proteinExistence type="predicted"/>
<dbReference type="Proteomes" id="UP000027059">
    <property type="component" value="Chromosome"/>
</dbReference>
<evidence type="ECO:0000256" key="2">
    <source>
        <dbReference type="SAM" id="Phobius"/>
    </source>
</evidence>
<reference evidence="4" key="1">
    <citation type="submission" date="2014-02" db="EMBL/GenBank/DDBJ databases">
        <title>Complete genome sequence and comparative genomic analysis of the nitrogen-fixing bacterium Leptospirillum ferriphilum YSK.</title>
        <authorList>
            <person name="Guo X."/>
            <person name="Yin H."/>
            <person name="Liang Y."/>
            <person name="Hu Q."/>
            <person name="Ma L."/>
            <person name="Xiao Y."/>
            <person name="Zhang X."/>
            <person name="Qiu G."/>
            <person name="Liu X."/>
        </authorList>
    </citation>
    <scope>NUCLEOTIDE SEQUENCE [LARGE SCALE GENOMIC DNA]</scope>
    <source>
        <strain evidence="4">YSK</strain>
    </source>
</reference>
<keyword evidence="2" id="KW-1133">Transmembrane helix</keyword>
<keyword evidence="2" id="KW-0472">Membrane</keyword>
<dbReference type="EMBL" id="CP007243">
    <property type="protein sequence ID" value="AIA31813.1"/>
    <property type="molecule type" value="Genomic_DNA"/>
</dbReference>
<organism evidence="3 4">
    <name type="scientific">Leptospirillum ferriphilum YSK</name>
    <dbReference type="NCBI Taxonomy" id="1441628"/>
    <lineage>
        <taxon>Bacteria</taxon>
        <taxon>Pseudomonadati</taxon>
        <taxon>Nitrospirota</taxon>
        <taxon>Nitrospiria</taxon>
        <taxon>Nitrospirales</taxon>
        <taxon>Nitrospiraceae</taxon>
        <taxon>Leptospirillum</taxon>
    </lineage>
</organism>
<evidence type="ECO:0000313" key="4">
    <source>
        <dbReference type="Proteomes" id="UP000027059"/>
    </source>
</evidence>